<dbReference type="AlphaFoldDB" id="A0A3S2W1W2"/>
<dbReference type="FunFam" id="1.10.405.20:FF:000001">
    <property type="entry name" value="Amine oxidase"/>
    <property type="match status" value="1"/>
</dbReference>
<evidence type="ECO:0000313" key="3">
    <source>
        <dbReference type="Proteomes" id="UP000287447"/>
    </source>
</evidence>
<accession>A0A3S2W1W2</accession>
<dbReference type="Gene3D" id="1.10.405.20">
    <property type="match status" value="1"/>
</dbReference>
<dbReference type="Gene3D" id="3.30.70.1990">
    <property type="match status" value="1"/>
</dbReference>
<dbReference type="InterPro" id="IPR002937">
    <property type="entry name" value="Amino_oxidase"/>
</dbReference>
<dbReference type="SUPFAM" id="SSF51905">
    <property type="entry name" value="FAD/NAD(P)-binding domain"/>
    <property type="match status" value="1"/>
</dbReference>
<dbReference type="Gene3D" id="3.50.50.60">
    <property type="entry name" value="FAD/NAD(P)-binding domain"/>
    <property type="match status" value="1"/>
</dbReference>
<proteinExistence type="predicted"/>
<dbReference type="Pfam" id="PF01593">
    <property type="entry name" value="Amino_oxidase"/>
    <property type="match status" value="1"/>
</dbReference>
<dbReference type="OrthoDB" id="20837at2"/>
<protein>
    <submittedName>
        <fullName evidence="2">FAD-dependent oxidoreductase</fullName>
    </submittedName>
</protein>
<keyword evidence="3" id="KW-1185">Reference proteome</keyword>
<feature type="domain" description="Amine oxidase" evidence="1">
    <location>
        <begin position="10"/>
        <end position="268"/>
    </location>
</feature>
<dbReference type="PANTHER" id="PTHR42923:SF17">
    <property type="entry name" value="AMINE OXIDASE DOMAIN-CONTAINING PROTEIN"/>
    <property type="match status" value="1"/>
</dbReference>
<evidence type="ECO:0000313" key="2">
    <source>
        <dbReference type="EMBL" id="RVU33692.1"/>
    </source>
</evidence>
<organism evidence="2 3">
    <name type="scientific">Hwanghaeella grinnelliae</name>
    <dbReference type="NCBI Taxonomy" id="2500179"/>
    <lineage>
        <taxon>Bacteria</taxon>
        <taxon>Pseudomonadati</taxon>
        <taxon>Pseudomonadota</taxon>
        <taxon>Alphaproteobacteria</taxon>
        <taxon>Rhodospirillales</taxon>
        <taxon>Rhodospirillaceae</taxon>
        <taxon>Hwanghaeella</taxon>
    </lineage>
</organism>
<name>A0A3S2W1W2_9PROT</name>
<dbReference type="EMBL" id="SADE01000004">
    <property type="protein sequence ID" value="RVU33692.1"/>
    <property type="molecule type" value="Genomic_DNA"/>
</dbReference>
<dbReference type="Proteomes" id="UP000287447">
    <property type="component" value="Unassembled WGS sequence"/>
</dbReference>
<comment type="caution">
    <text evidence="2">The sequence shown here is derived from an EMBL/GenBank/DDBJ whole genome shotgun (WGS) entry which is preliminary data.</text>
</comment>
<dbReference type="GO" id="GO:0016491">
    <property type="term" value="F:oxidoreductase activity"/>
    <property type="evidence" value="ECO:0007669"/>
    <property type="project" value="InterPro"/>
</dbReference>
<sequence length="446" mass="49581">MRIAVIGSGIAGLGTALLLNEKHQVTVYERNTYVGGHSNTVDVPVGKTGSGRTIPVDTGFIVFNERTYPNLLGLFDHLDVPIKKTDMSFAVSIDKGRIEYGGSNLASLFAQPRNLFSPRFHRMLRDLLRFYRHAPELLDHPNADRITLGDYLDFAGYGEAFARDHLLPMGAAIWSCSTDSMREFPVNSFIRFFVNHGLLELKERPQWWTVDGGSREYVTRIRDRLSSDVNIGRPARAVKRVPGGVVVRDDGGTEQIYDQVVMACHGDEAFCLLEDKSDTESSILGRFQYQKNEAVLHLDPSQMPKRKLAWSSWNYLAGNETNGHRQVAVTYWMNRLQHLDPAHPIFVTLNPIETIPAEQIIDQFAYEHPMFDAGAVAAQKELPSIQGNGGIWYCGSYCGYGFHEDALASATAVARRLGADIPWGHRPHNAMAAVDARAEPAPAVAA</sequence>
<dbReference type="PANTHER" id="PTHR42923">
    <property type="entry name" value="PROTOPORPHYRINOGEN OXIDASE"/>
    <property type="match status" value="1"/>
</dbReference>
<dbReference type="InterPro" id="IPR050464">
    <property type="entry name" value="Zeta_carotene_desat/Oxidored"/>
</dbReference>
<evidence type="ECO:0000259" key="1">
    <source>
        <dbReference type="Pfam" id="PF01593"/>
    </source>
</evidence>
<gene>
    <name evidence="2" type="ORF">EOI86_21305</name>
</gene>
<dbReference type="RefSeq" id="WP_127767722.1">
    <property type="nucleotide sequence ID" value="NZ_SADE01000004.1"/>
</dbReference>
<reference evidence="3" key="1">
    <citation type="submission" date="2019-01" db="EMBL/GenBank/DDBJ databases">
        <title>Gri0909 isolated from a small marine red alga.</title>
        <authorList>
            <person name="Kim J."/>
            <person name="Jeong S.E."/>
            <person name="Jeon C.O."/>
        </authorList>
    </citation>
    <scope>NUCLEOTIDE SEQUENCE [LARGE SCALE GENOMIC DNA]</scope>
    <source>
        <strain evidence="3">Gri0909</strain>
    </source>
</reference>
<dbReference type="InterPro" id="IPR036188">
    <property type="entry name" value="FAD/NAD-bd_sf"/>
</dbReference>